<feature type="domain" description="GH18" evidence="9">
    <location>
        <begin position="33"/>
        <end position="431"/>
    </location>
</feature>
<dbReference type="PROSITE" id="PS51257">
    <property type="entry name" value="PROKAR_LIPOPROTEIN"/>
    <property type="match status" value="1"/>
</dbReference>
<organism evidence="10 11">
    <name type="scientific">Caproiciproducens galactitolivorans</name>
    <dbReference type="NCBI Taxonomy" id="642589"/>
    <lineage>
        <taxon>Bacteria</taxon>
        <taxon>Bacillati</taxon>
        <taxon>Bacillota</taxon>
        <taxon>Clostridia</taxon>
        <taxon>Eubacteriales</taxon>
        <taxon>Acutalibacteraceae</taxon>
        <taxon>Caproiciproducens</taxon>
    </lineage>
</organism>
<comment type="catalytic activity">
    <reaction evidence="1">
        <text>Random endo-hydrolysis of N-acetyl-beta-D-glucosaminide (1-&gt;4)-beta-linkages in chitin and chitodextrins.</text>
        <dbReference type="EC" id="3.2.1.14"/>
    </reaction>
</comment>
<evidence type="ECO:0000256" key="6">
    <source>
        <dbReference type="ARBA" id="ARBA00023295"/>
    </source>
</evidence>
<keyword evidence="6 7" id="KW-0326">Glycosidase</keyword>
<comment type="caution">
    <text evidence="10">The sequence shown here is derived from an EMBL/GenBank/DDBJ whole genome shotgun (WGS) entry which is preliminary data.</text>
</comment>
<evidence type="ECO:0000256" key="4">
    <source>
        <dbReference type="ARBA" id="ARBA00023024"/>
    </source>
</evidence>
<dbReference type="InterPro" id="IPR059177">
    <property type="entry name" value="GH29D-like_dom"/>
</dbReference>
<feature type="domain" description="GH18" evidence="9">
    <location>
        <begin position="888"/>
        <end position="1181"/>
    </location>
</feature>
<dbReference type="Proteomes" id="UP001082703">
    <property type="component" value="Unassembled WGS sequence"/>
</dbReference>
<dbReference type="InterPro" id="IPR001223">
    <property type="entry name" value="Glyco_hydro18_cat"/>
</dbReference>
<dbReference type="PROSITE" id="PS51910">
    <property type="entry name" value="GH18_2"/>
    <property type="match status" value="2"/>
</dbReference>
<evidence type="ECO:0000256" key="7">
    <source>
        <dbReference type="RuleBase" id="RU000489"/>
    </source>
</evidence>
<dbReference type="PANTHER" id="PTHR11177">
    <property type="entry name" value="CHITINASE"/>
    <property type="match status" value="1"/>
</dbReference>
<keyword evidence="4" id="KW-0146">Chitin degradation</keyword>
<evidence type="ECO:0000256" key="3">
    <source>
        <dbReference type="ARBA" id="ARBA00022801"/>
    </source>
</evidence>
<dbReference type="CDD" id="cd06548">
    <property type="entry name" value="GH18_chitinase"/>
    <property type="match status" value="1"/>
</dbReference>
<dbReference type="PANTHER" id="PTHR11177:SF317">
    <property type="entry name" value="CHITINASE 12-RELATED"/>
    <property type="match status" value="1"/>
</dbReference>
<accession>A0ABT4BPQ2</accession>
<dbReference type="InterPro" id="IPR001579">
    <property type="entry name" value="Glyco_hydro_18_chit_AS"/>
</dbReference>
<dbReference type="EC" id="3.2.1.14" evidence="2"/>
<protein>
    <recommendedName>
        <fullName evidence="2">chitinase</fullName>
        <ecNumber evidence="2">3.2.1.14</ecNumber>
    </recommendedName>
</protein>
<keyword evidence="11" id="KW-1185">Reference proteome</keyword>
<reference evidence="10 11" key="1">
    <citation type="submission" date="2022-11" db="EMBL/GenBank/DDBJ databases">
        <authorList>
            <person name="Caiyu Z."/>
        </authorList>
    </citation>
    <scope>NUCLEOTIDE SEQUENCE [LARGE SCALE GENOMIC DNA]</scope>
    <source>
        <strain evidence="10 11">YR-4</strain>
    </source>
</reference>
<dbReference type="Gene3D" id="3.20.20.80">
    <property type="entry name" value="Glycosidases"/>
    <property type="match status" value="2"/>
</dbReference>
<evidence type="ECO:0000256" key="8">
    <source>
        <dbReference type="SAM" id="SignalP"/>
    </source>
</evidence>
<dbReference type="SMART" id="SM00636">
    <property type="entry name" value="Glyco_18"/>
    <property type="match status" value="2"/>
</dbReference>
<dbReference type="CDD" id="cd12214">
    <property type="entry name" value="ChiA1_BD"/>
    <property type="match status" value="2"/>
</dbReference>
<dbReference type="GO" id="GO:0016787">
    <property type="term" value="F:hydrolase activity"/>
    <property type="evidence" value="ECO:0007669"/>
    <property type="project" value="UniProtKB-KW"/>
</dbReference>
<dbReference type="InterPro" id="IPR029070">
    <property type="entry name" value="Chitinase_insertion_sf"/>
</dbReference>
<dbReference type="InterPro" id="IPR011583">
    <property type="entry name" value="Chitinase_II/V-like_cat"/>
</dbReference>
<proteinExistence type="predicted"/>
<dbReference type="SMART" id="SM00495">
    <property type="entry name" value="ChtBD3"/>
    <property type="match status" value="2"/>
</dbReference>
<dbReference type="InterPro" id="IPR017853">
    <property type="entry name" value="GH"/>
</dbReference>
<evidence type="ECO:0000256" key="5">
    <source>
        <dbReference type="ARBA" id="ARBA00023277"/>
    </source>
</evidence>
<dbReference type="Gene3D" id="2.10.10.20">
    <property type="entry name" value="Carbohydrate-binding module superfamily 5/12"/>
    <property type="match status" value="2"/>
</dbReference>
<dbReference type="SUPFAM" id="SSF54556">
    <property type="entry name" value="Chitinase insertion domain"/>
    <property type="match status" value="1"/>
</dbReference>
<dbReference type="Pfam" id="PF02839">
    <property type="entry name" value="CBM_5_12"/>
    <property type="match status" value="2"/>
</dbReference>
<sequence length="1183" mass="125558">MKRKLRKLSVLFLSLALVISCLPVSYAAAAKSKNIIVYFPNWGIYNAAHKSMTVGMMPWDKITVVNHAFFEVDSSNKLASIDTFADFDKTMEHSEGWNSNQLRGHFGEYKYYKGKYPNVKILVSIGGWTRGENFHSMASSAANRAVFVKSLIDFLKTYPFIDGFDIDWEYPGINRAPDPNDQYDRGCPGGPEDKHNFTLLLKEIREAYNSSAMPDKILTIAAPAGYDKLELQEPDQYAPYLDWLNVMTYDFHGAWETTTGHHAGLYANPNDTAGSSPVDIKGRYNTDAAMKNLTEIYKIPNSKLNAGTPYYSRGWKGVTGGNNGMFGTGTGAVTGSWDNPQSPGGQYPYFTLKTMENANGFVKYRDDYAKTPWLYNAGQGILLSYEDTTSLSARCDYINNNGFGGLIVWDISGDTDNFEMTNLAYGKLIGTPPSDTVAAPVFSPAGGTYTSAQNVTISCATSGAVIRYTTDGTEPTSSSAQYSGAIKVPATATLKAKAFKAGMNDSATATAAYVINSPPADTVAAPVFSPAGGTYTSAQNVTISCATSGAVIRYTTDGTEPTSSSAQYSGAIQVSATATIKAKAFKAGMNDSATTTAAYVINGGGQISPWQPNTPYKTGDLVSYNGKNYKCIQPHTSLVGWEPANVPALWSEYSGPVAEAVADPSFNPAGGNYTSAQNVTISCATAGATVRYTTGGTEPSSSSAPYSGAIKVSATTTIKAKAFKAGMNDSATATAAYVINGGTQVSPWQPNTPYKAGDLVSYNGKNYKCLQPHTSLVGWEPSNVPALWSEYGGPVMETVADPSFSPAAGNYTSTQNVTISCATADAVIRYTTDGTEPTSSSAQYSGAIQVASTTTVKAKAFKAGMNDSATVTATYIIGAVPPVNLPSHVLTGYWQNFDNGAKCLKISDVPKEYGLIAVAFADSTSTPGAITFNLDSTLSSKLGGYTKQQFISDIAAKKANGQRVILSVGGEKGSISVSNESAAANFANSAYALMQEYGFDGVDIDLENGIDPTYMASALRQLSAKAGPNLIIAMAPQTLDMQNPNANYFKLALNIKDILTVVNTQYYNSGSMIGQDGKVYSQGSVDFLTALAAIQLENGLRPDQVGLGLPASRSGAGSGYVDPSVVNSALNCLAKGTASGGSYKPPRQYPTLRGAMTWSTNWDASNNYNFSQSVSAALNQLPK</sequence>
<dbReference type="SUPFAM" id="SSF51055">
    <property type="entry name" value="Carbohydrate binding domain"/>
    <property type="match status" value="2"/>
</dbReference>
<dbReference type="InterPro" id="IPR036573">
    <property type="entry name" value="CBM_sf_5/12"/>
</dbReference>
<dbReference type="Pfam" id="PF13290">
    <property type="entry name" value="CHB_HEX_C_1"/>
    <property type="match status" value="4"/>
</dbReference>
<dbReference type="RefSeq" id="WP_268056872.1">
    <property type="nucleotide sequence ID" value="NZ_JAPOHA010000001.1"/>
</dbReference>
<evidence type="ECO:0000256" key="1">
    <source>
        <dbReference type="ARBA" id="ARBA00000822"/>
    </source>
</evidence>
<feature type="signal peptide" evidence="8">
    <location>
        <begin position="1"/>
        <end position="29"/>
    </location>
</feature>
<dbReference type="Pfam" id="PF00704">
    <property type="entry name" value="Glyco_hydro_18"/>
    <property type="match status" value="2"/>
</dbReference>
<dbReference type="SUPFAM" id="SSF51445">
    <property type="entry name" value="(Trans)glycosidases"/>
    <property type="match status" value="2"/>
</dbReference>
<evidence type="ECO:0000313" key="10">
    <source>
        <dbReference type="EMBL" id="MCY1712865.1"/>
    </source>
</evidence>
<evidence type="ECO:0000256" key="2">
    <source>
        <dbReference type="ARBA" id="ARBA00012729"/>
    </source>
</evidence>
<dbReference type="EMBL" id="JAPOHA010000001">
    <property type="protein sequence ID" value="MCY1712865.1"/>
    <property type="molecule type" value="Genomic_DNA"/>
</dbReference>
<name>A0ABT4BPQ2_9FIRM</name>
<dbReference type="PROSITE" id="PS01095">
    <property type="entry name" value="GH18_1"/>
    <property type="match status" value="2"/>
</dbReference>
<evidence type="ECO:0000259" key="9">
    <source>
        <dbReference type="PROSITE" id="PS51910"/>
    </source>
</evidence>
<keyword evidence="3 7" id="KW-0378">Hydrolase</keyword>
<feature type="chain" id="PRO_5045760572" description="chitinase" evidence="8">
    <location>
        <begin position="30"/>
        <end position="1183"/>
    </location>
</feature>
<dbReference type="Gene3D" id="3.10.50.10">
    <property type="match status" value="1"/>
</dbReference>
<keyword evidence="4" id="KW-0624">Polysaccharide degradation</keyword>
<dbReference type="CDD" id="cd02871">
    <property type="entry name" value="GH18_chitinase_D-like"/>
    <property type="match status" value="1"/>
</dbReference>
<dbReference type="InterPro" id="IPR050314">
    <property type="entry name" value="Glycosyl_Hydrlase_18"/>
</dbReference>
<keyword evidence="8" id="KW-0732">Signal</keyword>
<dbReference type="InterPro" id="IPR003610">
    <property type="entry name" value="CBM5/12"/>
</dbReference>
<evidence type="ECO:0000313" key="11">
    <source>
        <dbReference type="Proteomes" id="UP001082703"/>
    </source>
</evidence>
<gene>
    <name evidence="10" type="ORF">OUY18_01170</name>
</gene>
<keyword evidence="5" id="KW-0119">Carbohydrate metabolism</keyword>